<keyword evidence="4" id="KW-0158">Chromosome</keyword>
<dbReference type="Pfam" id="PF07778">
    <property type="entry name" value="CENP-I"/>
    <property type="match status" value="1"/>
</dbReference>
<comment type="subcellular location">
    <subcellularLocation>
        <location evidence="2">Chromosome</location>
        <location evidence="2">Centromere</location>
    </subcellularLocation>
    <subcellularLocation>
        <location evidence="1">Nucleus</location>
    </subcellularLocation>
</comment>
<dbReference type="PANTHER" id="PTHR48208">
    <property type="entry name" value="CENTROMERE PROTEIN I"/>
    <property type="match status" value="1"/>
</dbReference>
<reference evidence="8" key="1">
    <citation type="submission" date="2023-01" db="EMBL/GenBank/DDBJ databases">
        <title>Colletotrichum chrysophilum M932 genome sequence.</title>
        <authorList>
            <person name="Baroncelli R."/>
        </authorList>
    </citation>
    <scope>NUCLEOTIDE SEQUENCE</scope>
    <source>
        <strain evidence="8">M932</strain>
    </source>
</reference>
<evidence type="ECO:0000256" key="5">
    <source>
        <dbReference type="ARBA" id="ARBA00023242"/>
    </source>
</evidence>
<evidence type="ECO:0000256" key="1">
    <source>
        <dbReference type="ARBA" id="ARBA00004123"/>
    </source>
</evidence>
<evidence type="ECO:0000313" key="8">
    <source>
        <dbReference type="EMBL" id="KAK1850969.1"/>
    </source>
</evidence>
<dbReference type="PANTHER" id="PTHR48208:SF2">
    <property type="entry name" value="CENTROMERE PROTEIN I"/>
    <property type="match status" value="1"/>
</dbReference>
<keyword evidence="6" id="KW-0137">Centromere</keyword>
<dbReference type="InterPro" id="IPR012485">
    <property type="entry name" value="CENP-I"/>
</dbReference>
<dbReference type="GO" id="GO:0034080">
    <property type="term" value="P:CENP-A containing chromatin assembly"/>
    <property type="evidence" value="ECO:0007669"/>
    <property type="project" value="TreeGrafter"/>
</dbReference>
<comment type="caution">
    <text evidence="8">The sequence shown here is derived from an EMBL/GenBank/DDBJ whole genome shotgun (WGS) entry which is preliminary data.</text>
</comment>
<accession>A0AAD9ASJ8</accession>
<feature type="region of interest" description="Disordered" evidence="7">
    <location>
        <begin position="64"/>
        <end position="108"/>
    </location>
</feature>
<dbReference type="EMBL" id="JAQOWY010000106">
    <property type="protein sequence ID" value="KAK1850969.1"/>
    <property type="molecule type" value="Genomic_DNA"/>
</dbReference>
<dbReference type="AlphaFoldDB" id="A0AAD9ASJ8"/>
<evidence type="ECO:0000256" key="3">
    <source>
        <dbReference type="ARBA" id="ARBA00005470"/>
    </source>
</evidence>
<keyword evidence="9" id="KW-1185">Reference proteome</keyword>
<name>A0AAD9ASJ8_9PEZI</name>
<dbReference type="CDD" id="cd22647">
    <property type="entry name" value="CTF3_NTD_HEAT"/>
    <property type="match status" value="1"/>
</dbReference>
<organism evidence="8 9">
    <name type="scientific">Colletotrichum chrysophilum</name>
    <dbReference type="NCBI Taxonomy" id="1836956"/>
    <lineage>
        <taxon>Eukaryota</taxon>
        <taxon>Fungi</taxon>
        <taxon>Dikarya</taxon>
        <taxon>Ascomycota</taxon>
        <taxon>Pezizomycotina</taxon>
        <taxon>Sordariomycetes</taxon>
        <taxon>Hypocreomycetidae</taxon>
        <taxon>Glomerellales</taxon>
        <taxon>Glomerellaceae</taxon>
        <taxon>Colletotrichum</taxon>
        <taxon>Colletotrichum gloeosporioides species complex</taxon>
    </lineage>
</organism>
<keyword evidence="5" id="KW-0539">Nucleus</keyword>
<evidence type="ECO:0000256" key="6">
    <source>
        <dbReference type="ARBA" id="ARBA00023328"/>
    </source>
</evidence>
<gene>
    <name evidence="8" type="ORF">CCHR01_06373</name>
</gene>
<proteinExistence type="inferred from homology"/>
<dbReference type="Proteomes" id="UP001243330">
    <property type="component" value="Unassembled WGS sequence"/>
</dbReference>
<comment type="similarity">
    <text evidence="3">Belongs to the CENP-I/CTF3 family.</text>
</comment>
<evidence type="ECO:0000256" key="2">
    <source>
        <dbReference type="ARBA" id="ARBA00004584"/>
    </source>
</evidence>
<evidence type="ECO:0000313" key="9">
    <source>
        <dbReference type="Proteomes" id="UP001243330"/>
    </source>
</evidence>
<sequence>MIRCSDHETYLPLFLPSTCQESQARCRFLPRISPSSFSPSNVPIGTYQFRGVHGWFFTGDRGDPHPCSPNRRQAQAYARSPSRPSFVHRAGPPRASSPARLQPTGAHSGCCTGPPAAEEPQVGLVRPLTSTTHASSLTPRRVHHSVIRDRTRTTPPARPRDCTTAHGVPASPALHCSVNALGFSKEDRIPTKMASPRDDMSVDGDNDINQLVEDIVEASKLPAKKRATAIRPTVDKVASSAYENGLLPEPLNELIYLLTRPSYLDQGSLNALLKSLYPATKLSNDVVWRVVGCLGHGELKPSLNLQSNLLKWLIMAYHVIENPAVLSQAYAVLFNLLDTAAIRPQLCHLLALITRRKHVRPFRIQLVLNLSRNTGSDPALTGLLRVYKDYYPEIIVSDALRGRASAFKHPDMEWRERLDQIQRDHSQRTADVTGQPRNGFSVNHSALRARGRKGTNLPSVHTSAATENSVTLEEIDSADRLAQNIEKIELPNQLAAVLADPLLQKSIALKKDDAASRRVIHWVDAILEDVLNGNADDKLFNETMEILEDYVTRVKETPAVVLNFLAKLFTTWNGVDARGPILKILSYAPLASFEGILNPLKLRKFLFQPLERCLPPTPNSQLSLLKLYQNLIRRWTFVLRSLDPIPPEAPVSAFYDVMEHAGIIALNLVQATPSVAVHGAVLDLYEQAATSISDPTLQPLLRIANPPAQLIYLLFFSHSLSNVSRLCAVLAVYKKGFETAMSRRQPTTYQPSYVNHFNGFLMDVCNCLWRGKAFNDADKNALGCLSARPVTLRLQRYVEDLGMDLALPTLFGFSYSPVLSLQAIDCIREREDRALAEDEDAIATRHGGPVTANSLARLAEARGIRVTWSEYRIQVLHALEGKGLGGIPALMRNTMKVLMGSRPPK</sequence>
<dbReference type="GO" id="GO:0000939">
    <property type="term" value="C:inner kinetochore"/>
    <property type="evidence" value="ECO:0007669"/>
    <property type="project" value="TreeGrafter"/>
</dbReference>
<evidence type="ECO:0000256" key="7">
    <source>
        <dbReference type="SAM" id="MobiDB-lite"/>
    </source>
</evidence>
<evidence type="ECO:0000256" key="4">
    <source>
        <dbReference type="ARBA" id="ARBA00022454"/>
    </source>
</evidence>
<dbReference type="GO" id="GO:0000070">
    <property type="term" value="P:mitotic sister chromatid segregation"/>
    <property type="evidence" value="ECO:0007669"/>
    <property type="project" value="TreeGrafter"/>
</dbReference>
<protein>
    <submittedName>
        <fullName evidence="8">Mis6 domain-containing protein</fullName>
    </submittedName>
</protein>
<dbReference type="GO" id="GO:0005634">
    <property type="term" value="C:nucleus"/>
    <property type="evidence" value="ECO:0007669"/>
    <property type="project" value="UniProtKB-SubCell"/>
</dbReference>